<dbReference type="GO" id="GO:0016070">
    <property type="term" value="P:RNA metabolic process"/>
    <property type="evidence" value="ECO:0007669"/>
    <property type="project" value="InterPro"/>
</dbReference>
<organism evidence="2 3">
    <name type="scientific">Flavobacterium phage vB_FspS_laban6-1</name>
    <dbReference type="NCBI Taxonomy" id="2686250"/>
    <lineage>
        <taxon>Viruses</taxon>
        <taxon>Duplodnaviria</taxon>
        <taxon>Heunggongvirae</taxon>
        <taxon>Uroviricota</taxon>
        <taxon>Caudoviricetes</taxon>
        <taxon>Duneviridae</taxon>
        <taxon>Labanvirus</taxon>
        <taxon>Labanvirus laban</taxon>
    </lineage>
</organism>
<gene>
    <name evidence="2" type="ORF">laban61_gp025</name>
</gene>
<protein>
    <submittedName>
        <fullName evidence="2">Type I addiction module toxin SymE family</fullName>
    </submittedName>
</protein>
<sequence length="68" mass="7746">MFFKSRTAKISYLLAKAQFKRSLKPKITVSGDWLEMAGFKIGAEVEIQVYKNKLIIQPLQDGNTNNRA</sequence>
<dbReference type="Pfam" id="PF08845">
    <property type="entry name" value="SymE_toxin"/>
    <property type="match status" value="1"/>
</dbReference>
<accession>A0A6B9LAN1</accession>
<evidence type="ECO:0000313" key="2">
    <source>
        <dbReference type="EMBL" id="QHB38996.1"/>
    </source>
</evidence>
<evidence type="ECO:0000259" key="1">
    <source>
        <dbReference type="Pfam" id="PF08845"/>
    </source>
</evidence>
<dbReference type="GO" id="GO:0003723">
    <property type="term" value="F:RNA binding"/>
    <property type="evidence" value="ECO:0007669"/>
    <property type="project" value="InterPro"/>
</dbReference>
<proteinExistence type="predicted"/>
<feature type="domain" description="Toxin SymE-like" evidence="1">
    <location>
        <begin position="6"/>
        <end position="58"/>
    </location>
</feature>
<name>A0A6B9LAN1_9CAUD</name>
<dbReference type="EMBL" id="MN812211">
    <property type="protein sequence ID" value="QHB38996.1"/>
    <property type="molecule type" value="Genomic_DNA"/>
</dbReference>
<dbReference type="Proteomes" id="UP000465101">
    <property type="component" value="Segment"/>
</dbReference>
<reference evidence="2 3" key="1">
    <citation type="journal article" date="2020" name="Viruses">
        <title>Diversity and Host Interactions Among Virulent and Temperate Baltic Sea Flavobacterium Phages.</title>
        <authorList>
            <person name="Nilsson E."/>
            <person name="Bayfield O.W."/>
            <person name="Lundin D."/>
            <person name="Antson A.A."/>
            <person name="Holmfeldt K."/>
        </authorList>
    </citation>
    <scope>NUCLEOTIDE SEQUENCE [LARGE SCALE GENOMIC DNA]</scope>
</reference>
<evidence type="ECO:0000313" key="3">
    <source>
        <dbReference type="Proteomes" id="UP000465101"/>
    </source>
</evidence>
<keyword evidence="3" id="KW-1185">Reference proteome</keyword>
<dbReference type="GO" id="GO:0016788">
    <property type="term" value="F:hydrolase activity, acting on ester bonds"/>
    <property type="evidence" value="ECO:0007669"/>
    <property type="project" value="InterPro"/>
</dbReference>
<dbReference type="InterPro" id="IPR014944">
    <property type="entry name" value="Toxin_SymE-like"/>
</dbReference>